<feature type="region of interest" description="Disordered" evidence="1">
    <location>
        <begin position="404"/>
        <end position="425"/>
    </location>
</feature>
<dbReference type="RefSeq" id="WP_092363873.1">
    <property type="nucleotide sequence ID" value="NZ_BMGV01000003.1"/>
</dbReference>
<dbReference type="OrthoDB" id="7699970at2"/>
<evidence type="ECO:0000313" key="4">
    <source>
        <dbReference type="Proteomes" id="UP000199379"/>
    </source>
</evidence>
<gene>
    <name evidence="3" type="ORF">SAMN05444007_103312</name>
</gene>
<evidence type="ECO:0000313" key="3">
    <source>
        <dbReference type="EMBL" id="SEJ09518.1"/>
    </source>
</evidence>
<protein>
    <submittedName>
        <fullName evidence="3">Oxygen tolerance</fullName>
    </submittedName>
</protein>
<dbReference type="AlphaFoldDB" id="A0A1H6VXU7"/>
<name>A0A1H6VXU7_9RHOB</name>
<dbReference type="EMBL" id="FNYD01000003">
    <property type="protein sequence ID" value="SEJ09518.1"/>
    <property type="molecule type" value="Genomic_DNA"/>
</dbReference>
<sequence>MIRIRALVAAFLICLAGMVSAQDAPAQAPLLRMDFPETETIPGQPLSLRLTVLVPTFLPSPPVWPNFDAPNLMVRLPERSTGPVSERIGSETWSGVSRHYRISPLVAGQFTLPPQEVIVTWSDPATDTPVKVTLTTDPFEFTGTVPEGAEGLDPFIAATELSLTQAIDGDPAAMAAGDSFTRMVTAQLHGAPPMVLPQLLAPADLPGLAAYPEDPVLSDTDDRGVPGGTRIETVTYVAEGGGGGILPALSVDWFNTETGQVETAVAEAVEVQVAGPPPVSAEPRDWRLWAAVGLGALVVALAGAWGLRRVLPPLRRVIAARRARALASERHAWGLLHHAVSKRDRVALHPALDLWAGRVPDRDPRRDASVQAALLALGAARYGPAGGSREDSAAWADLDKALRAARRDRSQRDPGQALPPLNPTG</sequence>
<organism evidence="3 4">
    <name type="scientific">Cribrihabitans marinus</name>
    <dbReference type="NCBI Taxonomy" id="1227549"/>
    <lineage>
        <taxon>Bacteria</taxon>
        <taxon>Pseudomonadati</taxon>
        <taxon>Pseudomonadota</taxon>
        <taxon>Alphaproteobacteria</taxon>
        <taxon>Rhodobacterales</taxon>
        <taxon>Paracoccaceae</taxon>
        <taxon>Cribrihabitans</taxon>
    </lineage>
</organism>
<feature type="chain" id="PRO_5011788759" evidence="2">
    <location>
        <begin position="22"/>
        <end position="425"/>
    </location>
</feature>
<evidence type="ECO:0000256" key="2">
    <source>
        <dbReference type="SAM" id="SignalP"/>
    </source>
</evidence>
<keyword evidence="4" id="KW-1185">Reference proteome</keyword>
<reference evidence="3 4" key="1">
    <citation type="submission" date="2016-10" db="EMBL/GenBank/DDBJ databases">
        <authorList>
            <person name="de Groot N.N."/>
        </authorList>
    </citation>
    <scope>NUCLEOTIDE SEQUENCE [LARGE SCALE GENOMIC DNA]</scope>
    <source>
        <strain evidence="3 4">DSM 29340</strain>
    </source>
</reference>
<proteinExistence type="predicted"/>
<keyword evidence="2" id="KW-0732">Signal</keyword>
<feature type="signal peptide" evidence="2">
    <location>
        <begin position="1"/>
        <end position="21"/>
    </location>
</feature>
<dbReference type="Proteomes" id="UP000199379">
    <property type="component" value="Unassembled WGS sequence"/>
</dbReference>
<evidence type="ECO:0000256" key="1">
    <source>
        <dbReference type="SAM" id="MobiDB-lite"/>
    </source>
</evidence>
<accession>A0A1H6VXU7</accession>
<dbReference type="STRING" id="1227549.SAMN05444007_103312"/>